<protein>
    <submittedName>
        <fullName evidence="1">Uncharacterized protein</fullName>
    </submittedName>
</protein>
<proteinExistence type="predicted"/>
<accession>W7QH72</accession>
<reference evidence="1 2" key="1">
    <citation type="journal article" date="2014" name="Genome Announc.">
        <title>Draft Genome Sequence of the Agar-Degrading Bacterium Catenovulum sp. Strain DS-2, Isolated from Intestines of Haliotis diversicolor.</title>
        <authorList>
            <person name="Shan D."/>
            <person name="Li X."/>
            <person name="Gu Z."/>
            <person name="Wei G."/>
            <person name="Gao Z."/>
            <person name="Shao Z."/>
        </authorList>
    </citation>
    <scope>NUCLEOTIDE SEQUENCE [LARGE SCALE GENOMIC DNA]</scope>
    <source>
        <strain evidence="1 2">DS-2</strain>
    </source>
</reference>
<sequence length="252" mass="28689">MRKHILLASVAFIILVVNAVVLGKVWYNQSNPLYSVVLTERELTLPYSTNKENSGISLSFDVKIPHEKNKYTPTWLTTEKIAALELSNNSSKELYIALELNGDTHQLKLSEAELKYQNTLDDPTSTDSKRKNALRIRDHLKYSASRLYAINAATNFSELADKYAKQSNVFIAKGVVRSYQTYSDKSEGESDKIAANLNRLSVDSIFIPYPRNQQLKNLNYRNRHRSKEKPRYKVELTYGANLEPVVGKVSLL</sequence>
<dbReference type="eggNOG" id="ENOG503269T">
    <property type="taxonomic scope" value="Bacteria"/>
</dbReference>
<dbReference type="RefSeq" id="WP_035016375.1">
    <property type="nucleotide sequence ID" value="NZ_ARZY01000051.1"/>
</dbReference>
<dbReference type="AlphaFoldDB" id="W7QH72"/>
<dbReference type="EMBL" id="ARZY01000051">
    <property type="protein sequence ID" value="EWH08312.1"/>
    <property type="molecule type" value="Genomic_DNA"/>
</dbReference>
<dbReference type="OrthoDB" id="8557961at2"/>
<keyword evidence="2" id="KW-1185">Reference proteome</keyword>
<organism evidence="1 2">
    <name type="scientific">Catenovulum agarivorans DS-2</name>
    <dbReference type="NCBI Taxonomy" id="1328313"/>
    <lineage>
        <taxon>Bacteria</taxon>
        <taxon>Pseudomonadati</taxon>
        <taxon>Pseudomonadota</taxon>
        <taxon>Gammaproteobacteria</taxon>
        <taxon>Alteromonadales</taxon>
        <taxon>Alteromonadaceae</taxon>
        <taxon>Catenovulum</taxon>
    </lineage>
</organism>
<dbReference type="Proteomes" id="UP000019276">
    <property type="component" value="Unassembled WGS sequence"/>
</dbReference>
<comment type="caution">
    <text evidence="1">The sequence shown here is derived from an EMBL/GenBank/DDBJ whole genome shotgun (WGS) entry which is preliminary data.</text>
</comment>
<dbReference type="InterPro" id="IPR032249">
    <property type="entry name" value="DUF4824"/>
</dbReference>
<dbReference type="STRING" id="1328313.DS2_17973"/>
<name>W7QH72_9ALTE</name>
<dbReference type="Pfam" id="PF16106">
    <property type="entry name" value="DUF4824"/>
    <property type="match status" value="1"/>
</dbReference>
<evidence type="ECO:0000313" key="2">
    <source>
        <dbReference type="Proteomes" id="UP000019276"/>
    </source>
</evidence>
<evidence type="ECO:0000313" key="1">
    <source>
        <dbReference type="EMBL" id="EWH08312.1"/>
    </source>
</evidence>
<gene>
    <name evidence="1" type="ORF">DS2_17973</name>
</gene>